<reference evidence="2 3" key="1">
    <citation type="submission" date="2020-12" db="EMBL/GenBank/DDBJ databases">
        <title>YIM B01967 draft genome.</title>
        <authorList>
            <person name="Yan X."/>
        </authorList>
    </citation>
    <scope>NUCLEOTIDE SEQUENCE [LARGE SCALE GENOMIC DNA]</scope>
    <source>
        <strain evidence="2 3">YIM B01967</strain>
    </source>
</reference>
<evidence type="ECO:0000256" key="1">
    <source>
        <dbReference type="SAM" id="Phobius"/>
    </source>
</evidence>
<comment type="caution">
    <text evidence="2">The sequence shown here is derived from an EMBL/GenBank/DDBJ whole genome shotgun (WGS) entry which is preliminary data.</text>
</comment>
<proteinExistence type="predicted"/>
<keyword evidence="1" id="KW-0812">Transmembrane</keyword>
<feature type="transmembrane region" description="Helical" evidence="1">
    <location>
        <begin position="7"/>
        <end position="27"/>
    </location>
</feature>
<dbReference type="Proteomes" id="UP000618943">
    <property type="component" value="Unassembled WGS sequence"/>
</dbReference>
<keyword evidence="3" id="KW-1185">Reference proteome</keyword>
<name>A0ABS1H419_9BACL</name>
<sequence length="134" mass="14713">MKKLTVFSMLFIGLCIAGGGMLGLYLIELKEPGRSGGLFLPIVVGNLLGIGTTFIVWLIQKKRHGNVPTVDERTLQNLKKFYAAALYLVLFGSGGILIILFLMDVQTIEVGMLFIYMMVLFIVLGVGTMLAKRV</sequence>
<protein>
    <submittedName>
        <fullName evidence="2">Uncharacterized protein</fullName>
    </submittedName>
</protein>
<accession>A0ABS1H419</accession>
<dbReference type="EMBL" id="JAEOAH010000004">
    <property type="protein sequence ID" value="MBK3494169.1"/>
    <property type="molecule type" value="Genomic_DNA"/>
</dbReference>
<keyword evidence="1" id="KW-1133">Transmembrane helix</keyword>
<feature type="transmembrane region" description="Helical" evidence="1">
    <location>
        <begin position="81"/>
        <end position="101"/>
    </location>
</feature>
<evidence type="ECO:0000313" key="2">
    <source>
        <dbReference type="EMBL" id="MBK3494169.1"/>
    </source>
</evidence>
<feature type="transmembrane region" description="Helical" evidence="1">
    <location>
        <begin position="39"/>
        <end position="60"/>
    </location>
</feature>
<gene>
    <name evidence="2" type="ORF">JFL43_04710</name>
</gene>
<dbReference type="RefSeq" id="WP_200748145.1">
    <property type="nucleotide sequence ID" value="NZ_JAEOAH010000004.1"/>
</dbReference>
<evidence type="ECO:0000313" key="3">
    <source>
        <dbReference type="Proteomes" id="UP000618943"/>
    </source>
</evidence>
<organism evidence="2 3">
    <name type="scientific">Viridibacillus soli</name>
    <dbReference type="NCBI Taxonomy" id="2798301"/>
    <lineage>
        <taxon>Bacteria</taxon>
        <taxon>Bacillati</taxon>
        <taxon>Bacillota</taxon>
        <taxon>Bacilli</taxon>
        <taxon>Bacillales</taxon>
        <taxon>Caryophanaceae</taxon>
        <taxon>Viridibacillus</taxon>
    </lineage>
</organism>
<keyword evidence="1" id="KW-0472">Membrane</keyword>
<feature type="transmembrane region" description="Helical" evidence="1">
    <location>
        <begin position="113"/>
        <end position="131"/>
    </location>
</feature>